<dbReference type="PROSITE" id="PS00065">
    <property type="entry name" value="D_2_HYDROXYACID_DH_1"/>
    <property type="match status" value="1"/>
</dbReference>
<dbReference type="AlphaFoldDB" id="A0A1G9LR45"/>
<evidence type="ECO:0000256" key="5">
    <source>
        <dbReference type="RuleBase" id="RU003719"/>
    </source>
</evidence>
<evidence type="ECO:0000256" key="2">
    <source>
        <dbReference type="ARBA" id="ARBA00023002"/>
    </source>
</evidence>
<name>A0A1G9LR45_9PROT</name>
<dbReference type="InterPro" id="IPR045865">
    <property type="entry name" value="ACT-like_dom_sf"/>
</dbReference>
<gene>
    <name evidence="8" type="ORF">SAMN04488568_101167</name>
</gene>
<evidence type="ECO:0000256" key="4">
    <source>
        <dbReference type="ARBA" id="ARBA00029440"/>
    </source>
</evidence>
<dbReference type="InterPro" id="IPR006139">
    <property type="entry name" value="D-isomer_2_OHA_DH_cat_dom"/>
</dbReference>
<feature type="domain" description="D-isomer specific 2-hydroxyacid dehydrogenase catalytic" evidence="6">
    <location>
        <begin position="6"/>
        <end position="317"/>
    </location>
</feature>
<evidence type="ECO:0000313" key="9">
    <source>
        <dbReference type="Proteomes" id="UP000199759"/>
    </source>
</evidence>
<accession>A0A1G9LR45</accession>
<dbReference type="InterPro" id="IPR029753">
    <property type="entry name" value="D-isomer_DH_CS"/>
</dbReference>
<dbReference type="GO" id="GO:0006564">
    <property type="term" value="P:L-serine biosynthetic process"/>
    <property type="evidence" value="ECO:0007669"/>
    <property type="project" value="UniProtKB-ARBA"/>
</dbReference>
<evidence type="ECO:0000313" key="8">
    <source>
        <dbReference type="EMBL" id="SDL64247.1"/>
    </source>
</evidence>
<dbReference type="NCBIfam" id="NF008759">
    <property type="entry name" value="PRK11790.1"/>
    <property type="match status" value="1"/>
</dbReference>
<dbReference type="EMBL" id="FNHG01000001">
    <property type="protein sequence ID" value="SDL64247.1"/>
    <property type="molecule type" value="Genomic_DNA"/>
</dbReference>
<keyword evidence="2 5" id="KW-0560">Oxidoreductase</keyword>
<dbReference type="CDD" id="cd12176">
    <property type="entry name" value="PGDH_3"/>
    <property type="match status" value="1"/>
</dbReference>
<dbReference type="PANTHER" id="PTHR43761">
    <property type="entry name" value="D-ISOMER SPECIFIC 2-HYDROXYACID DEHYDROGENASE FAMILY PROTEIN (AFU_ORTHOLOGUE AFUA_1G13630)"/>
    <property type="match status" value="1"/>
</dbReference>
<proteinExistence type="inferred from homology"/>
<dbReference type="PANTHER" id="PTHR43761:SF1">
    <property type="entry name" value="D-ISOMER SPECIFIC 2-HYDROXYACID DEHYDROGENASE CATALYTIC DOMAIN-CONTAINING PROTEIN-RELATED"/>
    <property type="match status" value="1"/>
</dbReference>
<dbReference type="GO" id="GO:0051287">
    <property type="term" value="F:NAD binding"/>
    <property type="evidence" value="ECO:0007669"/>
    <property type="project" value="InterPro"/>
</dbReference>
<dbReference type="PROSITE" id="PS00671">
    <property type="entry name" value="D_2_HYDROXYACID_DH_3"/>
    <property type="match status" value="1"/>
</dbReference>
<dbReference type="InterPro" id="IPR050418">
    <property type="entry name" value="D-iso_2-hydroxyacid_DH_PdxB"/>
</dbReference>
<dbReference type="GO" id="GO:0004617">
    <property type="term" value="F:phosphoglycerate dehydrogenase activity"/>
    <property type="evidence" value="ECO:0007669"/>
    <property type="project" value="UniProtKB-ARBA"/>
</dbReference>
<feature type="domain" description="D-isomer specific 2-hydroxyacid dehydrogenase NAD-binding" evidence="7">
    <location>
        <begin position="109"/>
        <end position="285"/>
    </location>
</feature>
<dbReference type="FunFam" id="3.40.50.720:FF:000041">
    <property type="entry name" value="D-3-phosphoglycerate dehydrogenase"/>
    <property type="match status" value="1"/>
</dbReference>
<comment type="pathway">
    <text evidence="4">Amino-acid biosynthesis.</text>
</comment>
<dbReference type="OrthoDB" id="9793626at2"/>
<protein>
    <submittedName>
        <fullName evidence="8">D-3-phosphoglycerate dehydrogenase</fullName>
    </submittedName>
</protein>
<dbReference type="Proteomes" id="UP000199759">
    <property type="component" value="Unassembled WGS sequence"/>
</dbReference>
<evidence type="ECO:0000256" key="1">
    <source>
        <dbReference type="ARBA" id="ARBA00005854"/>
    </source>
</evidence>
<organism evidence="8 9">
    <name type="scientific">Maricaulis salignorans</name>
    <dbReference type="NCBI Taxonomy" id="144026"/>
    <lineage>
        <taxon>Bacteria</taxon>
        <taxon>Pseudomonadati</taxon>
        <taxon>Pseudomonadota</taxon>
        <taxon>Alphaproteobacteria</taxon>
        <taxon>Maricaulales</taxon>
        <taxon>Maricaulaceae</taxon>
        <taxon>Maricaulis</taxon>
    </lineage>
</organism>
<dbReference type="SUPFAM" id="SSF52283">
    <property type="entry name" value="Formate/glycerate dehydrogenase catalytic domain-like"/>
    <property type="match status" value="1"/>
</dbReference>
<dbReference type="Pfam" id="PF02826">
    <property type="entry name" value="2-Hacid_dh_C"/>
    <property type="match status" value="1"/>
</dbReference>
<dbReference type="RefSeq" id="WP_091765290.1">
    <property type="nucleotide sequence ID" value="NZ_FNHG01000001.1"/>
</dbReference>
<dbReference type="CDD" id="cd04901">
    <property type="entry name" value="ACT_3PGDH"/>
    <property type="match status" value="1"/>
</dbReference>
<evidence type="ECO:0000256" key="3">
    <source>
        <dbReference type="ARBA" id="ARBA00023027"/>
    </source>
</evidence>
<comment type="similarity">
    <text evidence="1 5">Belongs to the D-isomer specific 2-hydroxyacid dehydrogenase family.</text>
</comment>
<dbReference type="STRING" id="144026.SAMN04488568_101167"/>
<dbReference type="InterPro" id="IPR006140">
    <property type="entry name" value="D-isomer_DH_NAD-bd"/>
</dbReference>
<keyword evidence="3" id="KW-0520">NAD</keyword>
<sequence>MTDTAVLFENLHPVADAPLLAAGLRIERHASALEPAALHAALADARIAGIRSRTRMTATAFDAAPRLLALGCFCIGTNQVDLDAASSHGIPVFNGPFGNTRSVAELTLASVIMLMRGVPLRASAAKRGEWLKSASNSHEVRGKKLGIVGYGNIGSQLSVLASGLGMHVYFYDVEPKLAHGNARSVGTLDELLEMCDVVTLHVPSLPTTHNMMNAQAIARMKPGSILINQARGDLVDIDALCAALESGHLTGAAVDVFPKEPASKDEAFVTPLQKFENIILTPHVGGSTLEAQEAIGDDVAAKLARFLSHGATKGAVNVPEIEPGAIKAGRVRLLSFHGNAPGYLSRLNDAVSAAGANIAAQQLETRGELGYVAADLEGDLPADFLERIKAMDGTIRARLILG</sequence>
<dbReference type="PROSITE" id="PS00670">
    <property type="entry name" value="D_2_HYDROXYACID_DH_2"/>
    <property type="match status" value="1"/>
</dbReference>
<reference evidence="8 9" key="1">
    <citation type="submission" date="2016-10" db="EMBL/GenBank/DDBJ databases">
        <authorList>
            <person name="de Groot N.N."/>
        </authorList>
    </citation>
    <scope>NUCLEOTIDE SEQUENCE [LARGE SCALE GENOMIC DNA]</scope>
    <source>
        <strain evidence="8 9">DSM 16077</strain>
    </source>
</reference>
<keyword evidence="9" id="KW-1185">Reference proteome</keyword>
<dbReference type="Gene3D" id="3.30.70.260">
    <property type="match status" value="1"/>
</dbReference>
<dbReference type="GO" id="GO:0047545">
    <property type="term" value="F:(S)-2-hydroxyglutarate dehydrogenase activity"/>
    <property type="evidence" value="ECO:0007669"/>
    <property type="project" value="UniProtKB-ARBA"/>
</dbReference>
<dbReference type="SUPFAM" id="SSF55021">
    <property type="entry name" value="ACT-like"/>
    <property type="match status" value="1"/>
</dbReference>
<evidence type="ECO:0000259" key="7">
    <source>
        <dbReference type="Pfam" id="PF02826"/>
    </source>
</evidence>
<dbReference type="Gene3D" id="3.40.50.720">
    <property type="entry name" value="NAD(P)-binding Rossmann-like Domain"/>
    <property type="match status" value="2"/>
</dbReference>
<dbReference type="SUPFAM" id="SSF51735">
    <property type="entry name" value="NAD(P)-binding Rossmann-fold domains"/>
    <property type="match status" value="1"/>
</dbReference>
<dbReference type="InterPro" id="IPR029752">
    <property type="entry name" value="D-isomer_DH_CS1"/>
</dbReference>
<dbReference type="InterPro" id="IPR036291">
    <property type="entry name" value="NAD(P)-bd_dom_sf"/>
</dbReference>
<evidence type="ECO:0000259" key="6">
    <source>
        <dbReference type="Pfam" id="PF00389"/>
    </source>
</evidence>
<dbReference type="Pfam" id="PF00389">
    <property type="entry name" value="2-Hacid_dh"/>
    <property type="match status" value="1"/>
</dbReference>